<name>A0ABD2XAV6_9HYME</name>
<dbReference type="AlphaFoldDB" id="A0ABD2XAV6"/>
<feature type="chain" id="PRO_5044743064" evidence="2">
    <location>
        <begin position="26"/>
        <end position="900"/>
    </location>
</feature>
<evidence type="ECO:0000313" key="4">
    <source>
        <dbReference type="Proteomes" id="UP001627154"/>
    </source>
</evidence>
<feature type="region of interest" description="Disordered" evidence="1">
    <location>
        <begin position="76"/>
        <end position="139"/>
    </location>
</feature>
<comment type="caution">
    <text evidence="3">The sequence shown here is derived from an EMBL/GenBank/DDBJ whole genome shotgun (WGS) entry which is preliminary data.</text>
</comment>
<reference evidence="3 4" key="1">
    <citation type="journal article" date="2024" name="bioRxiv">
        <title>A reference genome for Trichogramma kaykai: A tiny desert-dwelling parasitoid wasp with competing sex-ratio distorters.</title>
        <authorList>
            <person name="Culotta J."/>
            <person name="Lindsey A.R."/>
        </authorList>
    </citation>
    <scope>NUCLEOTIDE SEQUENCE [LARGE SCALE GENOMIC DNA]</scope>
    <source>
        <strain evidence="3 4">KSX58</strain>
    </source>
</reference>
<feature type="region of interest" description="Disordered" evidence="1">
    <location>
        <begin position="760"/>
        <end position="817"/>
    </location>
</feature>
<feature type="compositionally biased region" description="Low complexity" evidence="1">
    <location>
        <begin position="122"/>
        <end position="139"/>
    </location>
</feature>
<keyword evidence="2" id="KW-0732">Signal</keyword>
<proteinExistence type="predicted"/>
<dbReference type="EMBL" id="JBJJXI010000043">
    <property type="protein sequence ID" value="KAL3401877.1"/>
    <property type="molecule type" value="Genomic_DNA"/>
</dbReference>
<feature type="signal peptide" evidence="2">
    <location>
        <begin position="1"/>
        <end position="25"/>
    </location>
</feature>
<feature type="compositionally biased region" description="Low complexity" evidence="1">
    <location>
        <begin position="483"/>
        <end position="509"/>
    </location>
</feature>
<feature type="compositionally biased region" description="Low complexity" evidence="1">
    <location>
        <begin position="104"/>
        <end position="115"/>
    </location>
</feature>
<feature type="compositionally biased region" description="Low complexity" evidence="1">
    <location>
        <begin position="285"/>
        <end position="299"/>
    </location>
</feature>
<dbReference type="Proteomes" id="UP001627154">
    <property type="component" value="Unassembled WGS sequence"/>
</dbReference>
<organism evidence="3 4">
    <name type="scientific">Trichogramma kaykai</name>
    <dbReference type="NCBI Taxonomy" id="54128"/>
    <lineage>
        <taxon>Eukaryota</taxon>
        <taxon>Metazoa</taxon>
        <taxon>Ecdysozoa</taxon>
        <taxon>Arthropoda</taxon>
        <taxon>Hexapoda</taxon>
        <taxon>Insecta</taxon>
        <taxon>Pterygota</taxon>
        <taxon>Neoptera</taxon>
        <taxon>Endopterygota</taxon>
        <taxon>Hymenoptera</taxon>
        <taxon>Apocrita</taxon>
        <taxon>Proctotrupomorpha</taxon>
        <taxon>Chalcidoidea</taxon>
        <taxon>Trichogrammatidae</taxon>
        <taxon>Trichogramma</taxon>
    </lineage>
</organism>
<feature type="compositionally biased region" description="Polar residues" evidence="1">
    <location>
        <begin position="760"/>
        <end position="779"/>
    </location>
</feature>
<sequence length="900" mass="100449">MVNSQQVLLALVLLAVAASSTPTPASNMPRPSYARTMLKVSRSLPGETEEVKVRTSEGNLATLIVKRREKTIAGNELSARSIRETTTSTERPASEASSPKVEASSTTTTTTTTSSPWFVAETSTPAPTSATPTTRADATTASTIRAAPTSTTIGYHSVDVDPWSSQIKTWTRASSEKSAPVEEPRNWVPVNRGWQPVEQQQQQPSGEDEARKSFATWLVADDTGSARSFQLVPSDDGSTEKVVRYAFLPYEPKTRTNVGANLLKNRDAKNVPPEVVVRSEINIKPQPGQPGQQQPQQPQAEAKRLPPILNADGSITIHGRRVPDDPIDKIQVWRNARVINNQLVTDPNVPSPTVPTTSNTGAEFERFFENVNRRYIKTPQDDKNKAYRNEVLAAEIYDTAENTYRPSIRKRMLQPEIPGAVYPNSRLYLPQDKGMSQTIKHGTRAPVLQYAHPELGVQPAKALKNEQQQQQRQADEAMESPRQQYHQYQREQQQQQQKQYQQQPQQHQYGEYRQKKKYVINEKNLVDPHQYKPYYPQQFYGIRRPEPPFWIKMTENIKSGFHDGVAKVSEFTKPVFDPLVEATRKISENLGLSRSQDHAQDKIGTVASSGSVLIPALGLVASGAALGIGAVAVGRYLDVDVLKRSNDGTLELNEDNLRALGYVSELPENNNNNNIGDAEKQSIGQGVYVLMPDSAEGSVAVARKRRSVQNDLTSERHIPRKGLDSIEEIVEIDVPSKSIIGATIDQSNDIKEELTTNQAFESPASSQKVVQLSADNQGNAERLRKRRSIDDGESNDELQHLSDDQAPLSTEQNTGDDWSNTACAKRNFCKAMLERGYDSHAFMDKKMNEMLRMIQPSLAAQVSEHFDDVMDAVRRHDCSRFSCSVFRPHGVHMRENNFLY</sequence>
<feature type="compositionally biased region" description="Polar residues" evidence="1">
    <location>
        <begin position="807"/>
        <end position="817"/>
    </location>
</feature>
<protein>
    <submittedName>
        <fullName evidence="3">Uncharacterized protein</fullName>
    </submittedName>
</protein>
<evidence type="ECO:0000256" key="1">
    <source>
        <dbReference type="SAM" id="MobiDB-lite"/>
    </source>
</evidence>
<feature type="region of interest" description="Disordered" evidence="1">
    <location>
        <begin position="462"/>
        <end position="509"/>
    </location>
</feature>
<evidence type="ECO:0000256" key="2">
    <source>
        <dbReference type="SAM" id="SignalP"/>
    </source>
</evidence>
<feature type="region of interest" description="Disordered" evidence="1">
    <location>
        <begin position="283"/>
        <end position="302"/>
    </location>
</feature>
<accession>A0ABD2XAV6</accession>
<keyword evidence="4" id="KW-1185">Reference proteome</keyword>
<gene>
    <name evidence="3" type="ORF">TKK_005222</name>
</gene>
<evidence type="ECO:0000313" key="3">
    <source>
        <dbReference type="EMBL" id="KAL3401877.1"/>
    </source>
</evidence>